<feature type="transmembrane region" description="Helical" evidence="1">
    <location>
        <begin position="51"/>
        <end position="70"/>
    </location>
</feature>
<dbReference type="RefSeq" id="WP_036275529.1">
    <property type="nucleotide sequence ID" value="NZ_CP014476.1"/>
</dbReference>
<keyword evidence="1" id="KW-1133">Transmembrane helix</keyword>
<feature type="transmembrane region" description="Helical" evidence="1">
    <location>
        <begin position="20"/>
        <end position="44"/>
    </location>
</feature>
<evidence type="ECO:0000313" key="2">
    <source>
        <dbReference type="EMBL" id="AMK74991.1"/>
    </source>
</evidence>
<accession>A0A140E3L7</accession>
<dbReference type="EMBL" id="CP014476">
    <property type="protein sequence ID" value="AMK74991.1"/>
    <property type="molecule type" value="Genomic_DNA"/>
</dbReference>
<dbReference type="STRING" id="1538553.JT25_000565"/>
<organism evidence="2 3">
    <name type="scientific">Methylomonas denitrificans</name>
    <dbReference type="NCBI Taxonomy" id="1538553"/>
    <lineage>
        <taxon>Bacteria</taxon>
        <taxon>Pseudomonadati</taxon>
        <taxon>Pseudomonadota</taxon>
        <taxon>Gammaproteobacteria</taxon>
        <taxon>Methylococcales</taxon>
        <taxon>Methylococcaceae</taxon>
        <taxon>Methylomonas</taxon>
    </lineage>
</organism>
<evidence type="ECO:0000313" key="3">
    <source>
        <dbReference type="Proteomes" id="UP000030512"/>
    </source>
</evidence>
<dbReference type="OrthoDB" id="8862546at2"/>
<sequence length="358" mass="41378">MVEILTWLILLGADGQFKWVALLITLAAYLIVVWLTVSATWRWLGEHRYRYLAVALELMVLLVLPTGYFANHRSQKQQAIDTKRATMTKALDRYHELCEGAGEKIYRTVDDVEGVFLMKLEFDENSDINQYSSNAKSPYESLGDFDRSGLYKNNHETGYMSFDGYIASFLRDKAISDRSPIKEVKKIEPRPAFRYVEAIDPADHQRYRYTGSWQTVDTNDWNKWSKLIDQWGYIPREMQEPVNWIDGVRVQFVLTREPPGDPPPRYGVTYDDLETPEERQMWIAGSSLKVVDLQTGELLGERIGYLHDRGGGSAAAYRQPWSFAKTERGWSCPAQRVVGHSKHDFILKILHPRSRESQ</sequence>
<evidence type="ECO:0000256" key="1">
    <source>
        <dbReference type="SAM" id="Phobius"/>
    </source>
</evidence>
<keyword evidence="3" id="KW-1185">Reference proteome</keyword>
<dbReference type="Proteomes" id="UP000030512">
    <property type="component" value="Chromosome"/>
</dbReference>
<name>A0A140E3L7_9GAMM</name>
<keyword evidence="1" id="KW-0812">Transmembrane</keyword>
<dbReference type="AlphaFoldDB" id="A0A140E3L7"/>
<reference evidence="2 3" key="1">
    <citation type="journal article" date="2015" name="Environ. Microbiol.">
        <title>Methane oxidation coupled to nitrate reduction under hypoxia by the Gammaproteobacterium Methylomonas denitrificans, sp. nov. type strain FJG1.</title>
        <authorList>
            <person name="Kits K.D."/>
            <person name="Klotz M.G."/>
            <person name="Stein L.Y."/>
        </authorList>
    </citation>
    <scope>NUCLEOTIDE SEQUENCE [LARGE SCALE GENOMIC DNA]</scope>
    <source>
        <strain evidence="2 3">FJG1</strain>
    </source>
</reference>
<gene>
    <name evidence="2" type="ORF">JT25_000565</name>
</gene>
<proteinExistence type="predicted"/>
<protein>
    <submittedName>
        <fullName evidence="2">Uncharacterized protein</fullName>
    </submittedName>
</protein>
<dbReference type="KEGG" id="mdn:JT25_000565"/>
<keyword evidence="1" id="KW-0472">Membrane</keyword>